<evidence type="ECO:0000256" key="5">
    <source>
        <dbReference type="ARBA" id="ARBA00022842"/>
    </source>
</evidence>
<feature type="compositionally biased region" description="Basic and acidic residues" evidence="10">
    <location>
        <begin position="243"/>
        <end position="252"/>
    </location>
</feature>
<proteinExistence type="predicted"/>
<reference evidence="12" key="1">
    <citation type="submission" date="2023-04" db="EMBL/GenBank/DDBJ databases">
        <title>Phytophthora fragariaefolia NBRC 109709.</title>
        <authorList>
            <person name="Ichikawa N."/>
            <person name="Sato H."/>
            <person name="Tonouchi N."/>
        </authorList>
    </citation>
    <scope>NUCLEOTIDE SEQUENCE</scope>
    <source>
        <strain evidence="12">NBRC 109709</strain>
    </source>
</reference>
<dbReference type="OrthoDB" id="89942at2759"/>
<name>A0A9W6TPX8_9STRA</name>
<comment type="caution">
    <text evidence="12">The sequence shown here is derived from an EMBL/GenBank/DDBJ whole genome shotgun (WGS) entry which is preliminary data.</text>
</comment>
<keyword evidence="13" id="KW-1185">Reference proteome</keyword>
<keyword evidence="8" id="KW-0239">DNA-directed DNA polymerase</keyword>
<evidence type="ECO:0000313" key="12">
    <source>
        <dbReference type="EMBL" id="GMF17503.1"/>
    </source>
</evidence>
<dbReference type="GO" id="GO:0046872">
    <property type="term" value="F:metal ion binding"/>
    <property type="evidence" value="ECO:0007669"/>
    <property type="project" value="UniProtKB-KW"/>
</dbReference>
<keyword evidence="2" id="KW-0479">Metal-binding</keyword>
<dbReference type="InterPro" id="IPR039537">
    <property type="entry name" value="Retrotran_Ty1/copia-like"/>
</dbReference>
<evidence type="ECO:0000256" key="6">
    <source>
        <dbReference type="ARBA" id="ARBA00022908"/>
    </source>
</evidence>
<evidence type="ECO:0000313" key="13">
    <source>
        <dbReference type="Proteomes" id="UP001165121"/>
    </source>
</evidence>
<evidence type="ECO:0000256" key="1">
    <source>
        <dbReference type="ARBA" id="ARBA00022722"/>
    </source>
</evidence>
<evidence type="ECO:0000256" key="4">
    <source>
        <dbReference type="ARBA" id="ARBA00022801"/>
    </source>
</evidence>
<evidence type="ECO:0000256" key="3">
    <source>
        <dbReference type="ARBA" id="ARBA00022759"/>
    </source>
</evidence>
<dbReference type="AlphaFoldDB" id="A0A9W6TPX8"/>
<dbReference type="Pfam" id="PF25597">
    <property type="entry name" value="SH3_retrovirus"/>
    <property type="match status" value="1"/>
</dbReference>
<sequence length="317" mass="35946">MDSTGRLRVNGLYGSFGYHYALSVVDDATTYKWYFVVKSLKEVPGKIRDLLKNLAVQFSFKVKRIRTDGGSEFLNTEVTKLCSNLGLDFQSSNVESREENRSAERAHQTMLAGVRCALRGTNMQAKWCPEDLNYIVDITNRLPMARPRMKSPYELLHRKKPNGLALRIWGTTCYAHVPKTKRTDPKLGDRAIERKLLGLTPKYKGYRLLDVKANKYLICRDAKFSSTTTEAMIPRSFPTEDSSIDREEEKVIHSLGKRSSTDASIDATSEVEAPASEFVTPPLTSRIVGAENGAGDDRRRSKRKRKHSVRLTDYDTR</sequence>
<dbReference type="GO" id="GO:0003676">
    <property type="term" value="F:nucleic acid binding"/>
    <property type="evidence" value="ECO:0007669"/>
    <property type="project" value="InterPro"/>
</dbReference>
<organism evidence="12 13">
    <name type="scientific">Phytophthora fragariaefolia</name>
    <dbReference type="NCBI Taxonomy" id="1490495"/>
    <lineage>
        <taxon>Eukaryota</taxon>
        <taxon>Sar</taxon>
        <taxon>Stramenopiles</taxon>
        <taxon>Oomycota</taxon>
        <taxon>Peronosporomycetes</taxon>
        <taxon>Peronosporales</taxon>
        <taxon>Peronosporaceae</taxon>
        <taxon>Phytophthora</taxon>
    </lineage>
</organism>
<dbReference type="PANTHER" id="PTHR42648:SF11">
    <property type="entry name" value="TRANSPOSON TY4-P GAG-POL POLYPROTEIN"/>
    <property type="match status" value="1"/>
</dbReference>
<evidence type="ECO:0000259" key="11">
    <source>
        <dbReference type="PROSITE" id="PS50994"/>
    </source>
</evidence>
<dbReference type="GO" id="GO:0003887">
    <property type="term" value="F:DNA-directed DNA polymerase activity"/>
    <property type="evidence" value="ECO:0007669"/>
    <property type="project" value="UniProtKB-KW"/>
</dbReference>
<dbReference type="Gene3D" id="3.30.420.10">
    <property type="entry name" value="Ribonuclease H-like superfamily/Ribonuclease H"/>
    <property type="match status" value="1"/>
</dbReference>
<dbReference type="PROSITE" id="PS50994">
    <property type="entry name" value="INTEGRASE"/>
    <property type="match status" value="1"/>
</dbReference>
<dbReference type="PANTHER" id="PTHR42648">
    <property type="entry name" value="TRANSPOSASE, PUTATIVE-RELATED"/>
    <property type="match status" value="1"/>
</dbReference>
<protein>
    <submittedName>
        <fullName evidence="12">Unnamed protein product</fullName>
    </submittedName>
</protein>
<accession>A0A9W6TPX8</accession>
<evidence type="ECO:0000256" key="8">
    <source>
        <dbReference type="ARBA" id="ARBA00022932"/>
    </source>
</evidence>
<dbReference type="InterPro" id="IPR001584">
    <property type="entry name" value="Integrase_cat-core"/>
</dbReference>
<feature type="compositionally biased region" description="Polar residues" evidence="10">
    <location>
        <begin position="257"/>
        <end position="267"/>
    </location>
</feature>
<keyword evidence="6" id="KW-0229">DNA integration</keyword>
<evidence type="ECO:0000256" key="7">
    <source>
        <dbReference type="ARBA" id="ARBA00022918"/>
    </source>
</evidence>
<dbReference type="Proteomes" id="UP001165121">
    <property type="component" value="Unassembled WGS sequence"/>
</dbReference>
<keyword evidence="9" id="KW-0233">DNA recombination</keyword>
<keyword evidence="7" id="KW-0695">RNA-directed DNA polymerase</keyword>
<dbReference type="InterPro" id="IPR057670">
    <property type="entry name" value="SH3_retrovirus"/>
</dbReference>
<dbReference type="GO" id="GO:0016787">
    <property type="term" value="F:hydrolase activity"/>
    <property type="evidence" value="ECO:0007669"/>
    <property type="project" value="UniProtKB-KW"/>
</dbReference>
<dbReference type="EMBL" id="BSXT01000094">
    <property type="protein sequence ID" value="GMF17503.1"/>
    <property type="molecule type" value="Genomic_DNA"/>
</dbReference>
<dbReference type="InterPro" id="IPR012337">
    <property type="entry name" value="RNaseH-like_sf"/>
</dbReference>
<keyword evidence="4" id="KW-0378">Hydrolase</keyword>
<dbReference type="GO" id="GO:0006310">
    <property type="term" value="P:DNA recombination"/>
    <property type="evidence" value="ECO:0007669"/>
    <property type="project" value="UniProtKB-KW"/>
</dbReference>
<dbReference type="GO" id="GO:0003964">
    <property type="term" value="F:RNA-directed DNA polymerase activity"/>
    <property type="evidence" value="ECO:0007669"/>
    <property type="project" value="UniProtKB-KW"/>
</dbReference>
<evidence type="ECO:0000256" key="2">
    <source>
        <dbReference type="ARBA" id="ARBA00022723"/>
    </source>
</evidence>
<keyword evidence="5" id="KW-0460">Magnesium</keyword>
<feature type="region of interest" description="Disordered" evidence="10">
    <location>
        <begin position="234"/>
        <end position="317"/>
    </location>
</feature>
<keyword evidence="8" id="KW-0548">Nucleotidyltransferase</keyword>
<gene>
    <name evidence="12" type="ORF">Pfra01_000124600</name>
</gene>
<evidence type="ECO:0000256" key="10">
    <source>
        <dbReference type="SAM" id="MobiDB-lite"/>
    </source>
</evidence>
<evidence type="ECO:0000256" key="9">
    <source>
        <dbReference type="ARBA" id="ARBA00023172"/>
    </source>
</evidence>
<keyword evidence="1" id="KW-0540">Nuclease</keyword>
<dbReference type="InterPro" id="IPR036397">
    <property type="entry name" value="RNaseH_sf"/>
</dbReference>
<keyword evidence="3" id="KW-0255">Endonuclease</keyword>
<dbReference type="GO" id="GO:0015074">
    <property type="term" value="P:DNA integration"/>
    <property type="evidence" value="ECO:0007669"/>
    <property type="project" value="UniProtKB-KW"/>
</dbReference>
<dbReference type="GO" id="GO:0004519">
    <property type="term" value="F:endonuclease activity"/>
    <property type="evidence" value="ECO:0007669"/>
    <property type="project" value="UniProtKB-KW"/>
</dbReference>
<keyword evidence="8" id="KW-0808">Transferase</keyword>
<feature type="domain" description="Integrase catalytic" evidence="11">
    <location>
        <begin position="1"/>
        <end position="160"/>
    </location>
</feature>
<dbReference type="SUPFAM" id="SSF53098">
    <property type="entry name" value="Ribonuclease H-like"/>
    <property type="match status" value="1"/>
</dbReference>
<feature type="compositionally biased region" description="Basic residues" evidence="10">
    <location>
        <begin position="300"/>
        <end position="309"/>
    </location>
</feature>